<comment type="similarity">
    <text evidence="1">Belongs to the glutaredoxin family.</text>
</comment>
<organism evidence="2 3">
    <name type="scientific">Tuber melanosporum (strain Mel28)</name>
    <name type="common">Perigord black truffle</name>
    <dbReference type="NCBI Taxonomy" id="656061"/>
    <lineage>
        <taxon>Eukaryota</taxon>
        <taxon>Fungi</taxon>
        <taxon>Dikarya</taxon>
        <taxon>Ascomycota</taxon>
        <taxon>Pezizomycotina</taxon>
        <taxon>Pezizomycetes</taxon>
        <taxon>Pezizales</taxon>
        <taxon>Tuberaceae</taxon>
        <taxon>Tuber</taxon>
    </lineage>
</organism>
<dbReference type="PANTHER" id="PTHR33558:SF1">
    <property type="entry name" value="GLUTAREDOXIN-LIKE PROTEIN C5ORF63 HOMOLOG"/>
    <property type="match status" value="1"/>
</dbReference>
<protein>
    <recommendedName>
        <fullName evidence="1">Glutaredoxin-like protein</fullName>
    </recommendedName>
</protein>
<dbReference type="InterPro" id="IPR008554">
    <property type="entry name" value="Glutaredoxin-like"/>
</dbReference>
<dbReference type="EMBL" id="FN430097">
    <property type="protein sequence ID" value="CAZ81950.1"/>
    <property type="molecule type" value="Genomic_DNA"/>
</dbReference>
<gene>
    <name evidence="2" type="ORF">GSTUM_00005596001</name>
</gene>
<dbReference type="Proteomes" id="UP000006911">
    <property type="component" value="Unassembled WGS sequence"/>
</dbReference>
<keyword evidence="1" id="KW-0813">Transport</keyword>
<dbReference type="RefSeq" id="XP_002837759.1">
    <property type="nucleotide sequence ID" value="XM_002837713.1"/>
</dbReference>
<evidence type="ECO:0000256" key="1">
    <source>
        <dbReference type="RuleBase" id="RU363082"/>
    </source>
</evidence>
<dbReference type="Gene3D" id="3.40.30.10">
    <property type="entry name" value="Glutaredoxin"/>
    <property type="match status" value="1"/>
</dbReference>
<accession>D5GBV0</accession>
<dbReference type="PANTHER" id="PTHR33558">
    <property type="entry name" value="GLUTAREDOXIN-LIKE PROTEIN C5ORF63 HOMOLOG"/>
    <property type="match status" value="1"/>
</dbReference>
<dbReference type="OMA" id="SDVWDKR"/>
<dbReference type="SUPFAM" id="SSF52833">
    <property type="entry name" value="Thioredoxin-like"/>
    <property type="match status" value="1"/>
</dbReference>
<sequence length="121" mass="13973">MHQTLVLFLRRLPIHITLYSRATCSLCDTARTELSQAWEKRPFEYAEVDVMKDDKWRVYEFDVPVIHVSRTIGEKGIEEGEKTRKLMHKFKAAEVVGVMEKVLSEGGVERKEGGVEDGRSY</sequence>
<evidence type="ECO:0000313" key="3">
    <source>
        <dbReference type="Proteomes" id="UP000006911"/>
    </source>
</evidence>
<dbReference type="AlphaFoldDB" id="D5GBV0"/>
<dbReference type="InterPro" id="IPR052565">
    <property type="entry name" value="Glutaredoxin-like_YDR286C"/>
</dbReference>
<reference evidence="2 3" key="1">
    <citation type="journal article" date="2010" name="Nature">
        <title>Perigord black truffle genome uncovers evolutionary origins and mechanisms of symbiosis.</title>
        <authorList>
            <person name="Martin F."/>
            <person name="Kohler A."/>
            <person name="Murat C."/>
            <person name="Balestrini R."/>
            <person name="Coutinho P.M."/>
            <person name="Jaillon O."/>
            <person name="Montanini B."/>
            <person name="Morin E."/>
            <person name="Noel B."/>
            <person name="Percudani R."/>
            <person name="Porcel B."/>
            <person name="Rubini A."/>
            <person name="Amicucci A."/>
            <person name="Amselem J."/>
            <person name="Anthouard V."/>
            <person name="Arcioni S."/>
            <person name="Artiguenave F."/>
            <person name="Aury J.M."/>
            <person name="Ballario P."/>
            <person name="Bolchi A."/>
            <person name="Brenna A."/>
            <person name="Brun A."/>
            <person name="Buee M."/>
            <person name="Cantarel B."/>
            <person name="Chevalier G."/>
            <person name="Couloux A."/>
            <person name="Da Silva C."/>
            <person name="Denoeud F."/>
            <person name="Duplessis S."/>
            <person name="Ghignone S."/>
            <person name="Hilselberger B."/>
            <person name="Iotti M."/>
            <person name="Marcais B."/>
            <person name="Mello A."/>
            <person name="Miranda M."/>
            <person name="Pacioni G."/>
            <person name="Quesneville H."/>
            <person name="Riccioni C."/>
            <person name="Ruotolo R."/>
            <person name="Splivallo R."/>
            <person name="Stocchi V."/>
            <person name="Tisserant E."/>
            <person name="Viscomi A.R."/>
            <person name="Zambonelli A."/>
            <person name="Zampieri E."/>
            <person name="Henrissat B."/>
            <person name="Lebrun M.H."/>
            <person name="Paolocci F."/>
            <person name="Bonfante P."/>
            <person name="Ottonello S."/>
            <person name="Wincker P."/>
        </authorList>
    </citation>
    <scope>NUCLEOTIDE SEQUENCE [LARGE SCALE GENOMIC DNA]</scope>
    <source>
        <strain evidence="2 3">Mel28</strain>
    </source>
</reference>
<keyword evidence="1" id="KW-0249">Electron transport</keyword>
<dbReference type="InterPro" id="IPR036249">
    <property type="entry name" value="Thioredoxin-like_sf"/>
</dbReference>
<dbReference type="HOGENOM" id="CLU_125054_0_2_1"/>
<proteinExistence type="inferred from homology"/>
<name>D5GBV0_TUBMM</name>
<evidence type="ECO:0000313" key="2">
    <source>
        <dbReference type="EMBL" id="CAZ81950.1"/>
    </source>
</evidence>
<dbReference type="GeneID" id="9182987"/>
<dbReference type="Pfam" id="PF05768">
    <property type="entry name" value="Glrx-like"/>
    <property type="match status" value="1"/>
</dbReference>
<dbReference type="eggNOG" id="ENOG502SC8X">
    <property type="taxonomic scope" value="Eukaryota"/>
</dbReference>
<dbReference type="InParanoid" id="D5GBV0"/>
<dbReference type="KEGG" id="tml:GSTUM_00005596001"/>
<keyword evidence="3" id="KW-1185">Reference proteome</keyword>